<reference evidence="5" key="2">
    <citation type="journal article" date="2023" name="Microbiol Resour">
        <title>Decontamination and Annotation of the Draft Genome Sequence of the Oomycete Lagenidium giganteum ARSEF 373.</title>
        <authorList>
            <person name="Morgan W.R."/>
            <person name="Tartar A."/>
        </authorList>
    </citation>
    <scope>NUCLEOTIDE SEQUENCE</scope>
    <source>
        <strain evidence="5">ARSEF 373</strain>
    </source>
</reference>
<organism evidence="5 6">
    <name type="scientific">Lagenidium giganteum</name>
    <dbReference type="NCBI Taxonomy" id="4803"/>
    <lineage>
        <taxon>Eukaryota</taxon>
        <taxon>Sar</taxon>
        <taxon>Stramenopiles</taxon>
        <taxon>Oomycota</taxon>
        <taxon>Peronosporomycetes</taxon>
        <taxon>Pythiales</taxon>
        <taxon>Pythiaceae</taxon>
    </lineage>
</organism>
<dbReference type="GO" id="GO:0061578">
    <property type="term" value="F:K63-linked deubiquitinase activity"/>
    <property type="evidence" value="ECO:0007669"/>
    <property type="project" value="TreeGrafter"/>
</dbReference>
<feature type="compositionally biased region" description="Pro residues" evidence="1">
    <location>
        <begin position="185"/>
        <end position="206"/>
    </location>
</feature>
<dbReference type="Pfam" id="PF08969">
    <property type="entry name" value="USP8_dimer"/>
    <property type="match status" value="1"/>
</dbReference>
<evidence type="ECO:0000256" key="2">
    <source>
        <dbReference type="SAM" id="Phobius"/>
    </source>
</evidence>
<dbReference type="GO" id="GO:0016020">
    <property type="term" value="C:membrane"/>
    <property type="evidence" value="ECO:0007669"/>
    <property type="project" value="TreeGrafter"/>
</dbReference>
<feature type="compositionally biased region" description="Basic and acidic residues" evidence="1">
    <location>
        <begin position="620"/>
        <end position="630"/>
    </location>
</feature>
<reference evidence="5" key="1">
    <citation type="submission" date="2022-11" db="EMBL/GenBank/DDBJ databases">
        <authorList>
            <person name="Morgan W.R."/>
            <person name="Tartar A."/>
        </authorList>
    </citation>
    <scope>NUCLEOTIDE SEQUENCE</scope>
    <source>
        <strain evidence="5">ARSEF 373</strain>
    </source>
</reference>
<sequence length="630" mass="68965">MDAKAATAGVGRDHVDGHAAAVAERVSTRRAGLQPFCQVEPVKPHLRLRSYFQLARQLYRQSEVYCDEQSWDKAYVMMAKFIKICSKVITAHPEYDLPSNEHEREWIHTQAREALSLFDAILDGMEAEERDLYQYERQMEDMVASVSQKPSAKADRPQSVATASALQSATTSLEGRLQALKLAPSSPPSPPPSTPSLDPPPAPPSRSVPLARSYPASKAYRITPQTKTVNYPSIGKASWIPSKALGRQSSRHSISPFSRRLSIEALESFSSASTRTLQIPSHVIAQFTNIAAPNTNMPPNGIETCGILAGVLDNGALRITTLIIPKQEGSADMCTMKNEEELFTYCDTNNLLTLGWIHIIEPFVMVCLRIASVLKATLLWLLAFPLAYGALTECLGIEFSKLSAMSTCGVVYDATKYGLVKLNQQLQLPASMHFNPVTVITASASEGSLTKNTLVAVLVLVAPLGECNVITASCEFNMNRTEIYSLLLTLDSEDKLNLDGYKHHAISASQREQLVKRYDSGDFYGTDLASGIFETPNLPLESTSNSSSSFSRSPLGIFVVIASAVVSIGLLFHHRRRLHNGYAPIVIMKRGQTGNGSSTTSQSELRRPNPGSTEAQALNRPHEHSERFAV</sequence>
<keyword evidence="6" id="KW-1185">Reference proteome</keyword>
<evidence type="ECO:0000259" key="4">
    <source>
        <dbReference type="Pfam" id="PF08969"/>
    </source>
</evidence>
<evidence type="ECO:0008006" key="7">
    <source>
        <dbReference type="Google" id="ProtNLM"/>
    </source>
</evidence>
<dbReference type="AlphaFoldDB" id="A0AAV2ZA63"/>
<dbReference type="PANTHER" id="PTHR12947">
    <property type="entry name" value="AMSH-LIKE PROTEASE"/>
    <property type="match status" value="1"/>
</dbReference>
<dbReference type="GO" id="GO:0008237">
    <property type="term" value="F:metallopeptidase activity"/>
    <property type="evidence" value="ECO:0007669"/>
    <property type="project" value="InterPro"/>
</dbReference>
<feature type="region of interest" description="Disordered" evidence="1">
    <location>
        <begin position="590"/>
        <end position="630"/>
    </location>
</feature>
<evidence type="ECO:0000259" key="3">
    <source>
        <dbReference type="Pfam" id="PF01398"/>
    </source>
</evidence>
<evidence type="ECO:0000313" key="6">
    <source>
        <dbReference type="Proteomes" id="UP001146120"/>
    </source>
</evidence>
<dbReference type="EMBL" id="DAKRPA010000032">
    <property type="protein sequence ID" value="DBA02389.1"/>
    <property type="molecule type" value="Genomic_DNA"/>
</dbReference>
<dbReference type="Proteomes" id="UP001146120">
    <property type="component" value="Unassembled WGS sequence"/>
</dbReference>
<name>A0AAV2ZA63_9STRA</name>
<feature type="compositionally biased region" description="Low complexity" evidence="1">
    <location>
        <begin position="591"/>
        <end position="603"/>
    </location>
</feature>
<gene>
    <name evidence="5" type="ORF">N0F65_007208</name>
</gene>
<comment type="caution">
    <text evidence="5">The sequence shown here is derived from an EMBL/GenBank/DDBJ whole genome shotgun (WGS) entry which is preliminary data.</text>
</comment>
<dbReference type="GO" id="GO:0070536">
    <property type="term" value="P:protein K63-linked deubiquitination"/>
    <property type="evidence" value="ECO:0007669"/>
    <property type="project" value="TreeGrafter"/>
</dbReference>
<dbReference type="SUPFAM" id="SSF102712">
    <property type="entry name" value="JAB1/MPN domain"/>
    <property type="match status" value="1"/>
</dbReference>
<feature type="region of interest" description="Disordered" evidence="1">
    <location>
        <begin position="181"/>
        <end position="210"/>
    </location>
</feature>
<evidence type="ECO:0000313" key="5">
    <source>
        <dbReference type="EMBL" id="DBA02389.1"/>
    </source>
</evidence>
<proteinExistence type="predicted"/>
<feature type="domain" description="USP8 dimerisation" evidence="4">
    <location>
        <begin position="39"/>
        <end position="111"/>
    </location>
</feature>
<evidence type="ECO:0000256" key="1">
    <source>
        <dbReference type="SAM" id="MobiDB-lite"/>
    </source>
</evidence>
<protein>
    <recommendedName>
        <fullName evidence="7">USP8 dimerisation domain-containing protein</fullName>
    </recommendedName>
</protein>
<accession>A0AAV2ZA63</accession>
<keyword evidence="2" id="KW-0472">Membrane</keyword>
<keyword evidence="2" id="KW-1133">Transmembrane helix</keyword>
<feature type="domain" description="JAB1/MPN/MOV34 metalloenzyme" evidence="3">
    <location>
        <begin position="273"/>
        <end position="358"/>
    </location>
</feature>
<feature type="transmembrane region" description="Helical" evidence="2">
    <location>
        <begin position="555"/>
        <end position="572"/>
    </location>
</feature>
<dbReference type="InterPro" id="IPR000555">
    <property type="entry name" value="JAMM/MPN+_dom"/>
</dbReference>
<dbReference type="GO" id="GO:0005768">
    <property type="term" value="C:endosome"/>
    <property type="evidence" value="ECO:0007669"/>
    <property type="project" value="TreeGrafter"/>
</dbReference>
<dbReference type="Pfam" id="PF01398">
    <property type="entry name" value="JAB"/>
    <property type="match status" value="1"/>
</dbReference>
<dbReference type="Gene3D" id="3.40.140.10">
    <property type="entry name" value="Cytidine Deaminase, domain 2"/>
    <property type="match status" value="1"/>
</dbReference>
<dbReference type="PANTHER" id="PTHR12947:SF13">
    <property type="entry name" value="FI19924P1"/>
    <property type="match status" value="1"/>
</dbReference>
<dbReference type="InterPro" id="IPR015063">
    <property type="entry name" value="USP8_dimer"/>
</dbReference>
<dbReference type="Gene3D" id="1.20.58.80">
    <property type="entry name" value="Phosphotransferase system, lactose/cellobiose-type IIA subunit"/>
    <property type="match status" value="1"/>
</dbReference>
<keyword evidence="2" id="KW-0812">Transmembrane</keyword>